<evidence type="ECO:0000256" key="3">
    <source>
        <dbReference type="ARBA" id="ARBA00022946"/>
    </source>
</evidence>
<comment type="similarity">
    <text evidence="2">Belongs to the ATP12 family.</text>
</comment>
<evidence type="ECO:0000256" key="4">
    <source>
        <dbReference type="ARBA" id="ARBA00023128"/>
    </source>
</evidence>
<dbReference type="GO" id="GO:0005739">
    <property type="term" value="C:mitochondrion"/>
    <property type="evidence" value="ECO:0007669"/>
    <property type="project" value="UniProtKB-SubCell"/>
</dbReference>
<evidence type="ECO:0008006" key="8">
    <source>
        <dbReference type="Google" id="ProtNLM"/>
    </source>
</evidence>
<evidence type="ECO:0000256" key="5">
    <source>
        <dbReference type="ARBA" id="ARBA00023186"/>
    </source>
</evidence>
<dbReference type="InterPro" id="IPR011419">
    <property type="entry name" value="ATP12_ATP_synth-F1-assembly"/>
</dbReference>
<evidence type="ECO:0000313" key="6">
    <source>
        <dbReference type="EMBL" id="KAG8222122.1"/>
    </source>
</evidence>
<evidence type="ECO:0000256" key="1">
    <source>
        <dbReference type="ARBA" id="ARBA00004173"/>
    </source>
</evidence>
<keyword evidence="5" id="KW-0143">Chaperone</keyword>
<dbReference type="Gene3D" id="1.10.3580.10">
    <property type="entry name" value="ATP12 ATPase"/>
    <property type="match status" value="1"/>
</dbReference>
<protein>
    <recommendedName>
        <fullName evidence="8">ATP synthase mitochondrial F1 complex assembly factor 2</fullName>
    </recommendedName>
</protein>
<dbReference type="InterPro" id="IPR023335">
    <property type="entry name" value="ATP12_ortho_dom_sf"/>
</dbReference>
<dbReference type="SUPFAM" id="SSF160909">
    <property type="entry name" value="ATP12-like"/>
    <property type="match status" value="1"/>
</dbReference>
<comment type="subcellular location">
    <subcellularLocation>
        <location evidence="1">Mitochondrion</location>
    </subcellularLocation>
</comment>
<dbReference type="InterPro" id="IPR042272">
    <property type="entry name" value="ATP12_ATP_synth-F1-assembly_N"/>
</dbReference>
<evidence type="ECO:0000313" key="7">
    <source>
        <dbReference type="Proteomes" id="UP000792457"/>
    </source>
</evidence>
<dbReference type="PANTHER" id="PTHR21013">
    <property type="entry name" value="ATP SYNTHASE MITOCHONDRIAL F1 COMPLEX ASSEMBLY FACTOR 2/ATP12 PROTEIN, MITOCHONDRIAL PRECURSOR"/>
    <property type="match status" value="1"/>
</dbReference>
<dbReference type="PANTHER" id="PTHR21013:SF10">
    <property type="entry name" value="ATP SYNTHASE MITOCHONDRIAL F1 COMPLEX ASSEMBLY FACTOR 2"/>
    <property type="match status" value="1"/>
</dbReference>
<dbReference type="GO" id="GO:0033615">
    <property type="term" value="P:mitochondrial proton-transporting ATP synthase complex assembly"/>
    <property type="evidence" value="ECO:0007669"/>
    <property type="project" value="TreeGrafter"/>
</dbReference>
<dbReference type="Proteomes" id="UP000792457">
    <property type="component" value="Unassembled WGS sequence"/>
</dbReference>
<reference evidence="6" key="2">
    <citation type="submission" date="2017-10" db="EMBL/GenBank/DDBJ databases">
        <title>Ladona fulva Genome sequencing and assembly.</title>
        <authorList>
            <person name="Murali S."/>
            <person name="Richards S."/>
            <person name="Bandaranaike D."/>
            <person name="Bellair M."/>
            <person name="Blankenburg K."/>
            <person name="Chao H."/>
            <person name="Dinh H."/>
            <person name="Doddapaneni H."/>
            <person name="Dugan-Rocha S."/>
            <person name="Elkadiri S."/>
            <person name="Gnanaolivu R."/>
            <person name="Hernandez B."/>
            <person name="Skinner E."/>
            <person name="Javaid M."/>
            <person name="Lee S."/>
            <person name="Li M."/>
            <person name="Ming W."/>
            <person name="Munidasa M."/>
            <person name="Muniz J."/>
            <person name="Nguyen L."/>
            <person name="Hughes D."/>
            <person name="Osuji N."/>
            <person name="Pu L.-L."/>
            <person name="Puazo M."/>
            <person name="Qu C."/>
            <person name="Quiroz J."/>
            <person name="Raj R."/>
            <person name="Weissenberger G."/>
            <person name="Xin Y."/>
            <person name="Zou X."/>
            <person name="Han Y."/>
            <person name="Worley K."/>
            <person name="Muzny D."/>
            <person name="Gibbs R."/>
        </authorList>
    </citation>
    <scope>NUCLEOTIDE SEQUENCE</scope>
    <source>
        <strain evidence="6">Sampled in the wild</strain>
    </source>
</reference>
<dbReference type="Pfam" id="PF07542">
    <property type="entry name" value="ATP12"/>
    <property type="match status" value="1"/>
</dbReference>
<comment type="caution">
    <text evidence="6">The sequence shown here is derived from an EMBL/GenBank/DDBJ whole genome shotgun (WGS) entry which is preliminary data.</text>
</comment>
<proteinExistence type="inferred from homology"/>
<dbReference type="OrthoDB" id="5673at2759"/>
<keyword evidence="7" id="KW-1185">Reference proteome</keyword>
<accession>A0A8K0JSX4</accession>
<dbReference type="AlphaFoldDB" id="A0A8K0JSX4"/>
<name>A0A8K0JSX4_LADFU</name>
<evidence type="ECO:0000256" key="2">
    <source>
        <dbReference type="ARBA" id="ARBA00008231"/>
    </source>
</evidence>
<gene>
    <name evidence="6" type="ORF">J437_LFUL002118</name>
</gene>
<keyword evidence="4" id="KW-0496">Mitochondrion</keyword>
<organism evidence="6 7">
    <name type="scientific">Ladona fulva</name>
    <name type="common">Scarce chaser dragonfly</name>
    <name type="synonym">Libellula fulva</name>
    <dbReference type="NCBI Taxonomy" id="123851"/>
    <lineage>
        <taxon>Eukaryota</taxon>
        <taxon>Metazoa</taxon>
        <taxon>Ecdysozoa</taxon>
        <taxon>Arthropoda</taxon>
        <taxon>Hexapoda</taxon>
        <taxon>Insecta</taxon>
        <taxon>Pterygota</taxon>
        <taxon>Palaeoptera</taxon>
        <taxon>Odonata</taxon>
        <taxon>Epiprocta</taxon>
        <taxon>Anisoptera</taxon>
        <taxon>Libelluloidea</taxon>
        <taxon>Libellulidae</taxon>
        <taxon>Ladona</taxon>
    </lineage>
</organism>
<dbReference type="EMBL" id="KZ308124">
    <property type="protein sequence ID" value="KAG8222122.1"/>
    <property type="molecule type" value="Genomic_DNA"/>
</dbReference>
<sequence length="241" mass="28038">MRNDGKFEVTLDQRKLKTPNGNVFRVPSESLARAVATEWDSQKEKIELGTMFLTGLCSTAIDNPGNLTKYQLVDHIIKFINTDTILFFSEEEDELYDLQKKEWLPIIKWACQRYEINIKPSHSIQEPDISLQDREAIRKHFLSYDQWSLNGFSYAVDTLKSVFLTLACSERLVDVDRAVYLSRLEEEYQCRFWGRVEWAHDADHHQTIARFAASILFIHLSSASHLSQKKKCSKAEEMLMP</sequence>
<reference evidence="6" key="1">
    <citation type="submission" date="2013-04" db="EMBL/GenBank/DDBJ databases">
        <authorList>
            <person name="Qu J."/>
            <person name="Murali S.C."/>
            <person name="Bandaranaike D."/>
            <person name="Bellair M."/>
            <person name="Blankenburg K."/>
            <person name="Chao H."/>
            <person name="Dinh H."/>
            <person name="Doddapaneni H."/>
            <person name="Downs B."/>
            <person name="Dugan-Rocha S."/>
            <person name="Elkadiri S."/>
            <person name="Gnanaolivu R.D."/>
            <person name="Hernandez B."/>
            <person name="Javaid M."/>
            <person name="Jayaseelan J.C."/>
            <person name="Lee S."/>
            <person name="Li M."/>
            <person name="Ming W."/>
            <person name="Munidasa M."/>
            <person name="Muniz J."/>
            <person name="Nguyen L."/>
            <person name="Ongeri F."/>
            <person name="Osuji N."/>
            <person name="Pu L.-L."/>
            <person name="Puazo M."/>
            <person name="Qu C."/>
            <person name="Quiroz J."/>
            <person name="Raj R."/>
            <person name="Weissenberger G."/>
            <person name="Xin Y."/>
            <person name="Zou X."/>
            <person name="Han Y."/>
            <person name="Richards S."/>
            <person name="Worley K."/>
            <person name="Muzny D."/>
            <person name="Gibbs R."/>
        </authorList>
    </citation>
    <scope>NUCLEOTIDE SEQUENCE</scope>
    <source>
        <strain evidence="6">Sampled in the wild</strain>
    </source>
</reference>
<keyword evidence="3" id="KW-0809">Transit peptide</keyword>
<dbReference type="Gene3D" id="3.30.2180.10">
    <property type="entry name" value="ATP12-like"/>
    <property type="match status" value="1"/>
</dbReference>